<dbReference type="PATRIC" id="fig|1193502.14.peg.2954"/>
<dbReference type="GO" id="GO:0032259">
    <property type="term" value="P:methylation"/>
    <property type="evidence" value="ECO:0007669"/>
    <property type="project" value="UniProtKB-KW"/>
</dbReference>
<organism evidence="2 3">
    <name type="scientific">Sulfurospirillum halorespirans DSM 13726</name>
    <dbReference type="NCBI Taxonomy" id="1193502"/>
    <lineage>
        <taxon>Bacteria</taxon>
        <taxon>Pseudomonadati</taxon>
        <taxon>Campylobacterota</taxon>
        <taxon>Epsilonproteobacteria</taxon>
        <taxon>Campylobacterales</taxon>
        <taxon>Sulfurospirillaceae</taxon>
        <taxon>Sulfurospirillum</taxon>
    </lineage>
</organism>
<evidence type="ECO:0000313" key="3">
    <source>
        <dbReference type="Proteomes" id="UP000094609"/>
    </source>
</evidence>
<keyword evidence="2" id="KW-0808">Transferase</keyword>
<dbReference type="CDD" id="cd02440">
    <property type="entry name" value="AdoMet_MTases"/>
    <property type="match status" value="1"/>
</dbReference>
<dbReference type="KEGG" id="shal:SHALO_2920"/>
<dbReference type="RefSeq" id="WP_069479187.1">
    <property type="nucleotide sequence ID" value="NZ_CP017111.1"/>
</dbReference>
<dbReference type="AlphaFoldDB" id="A0A1D7TNX2"/>
<dbReference type="GO" id="GO:0008757">
    <property type="term" value="F:S-adenosylmethionine-dependent methyltransferase activity"/>
    <property type="evidence" value="ECO:0007669"/>
    <property type="project" value="InterPro"/>
</dbReference>
<dbReference type="EMBL" id="CP017111">
    <property type="protein sequence ID" value="AOO66672.1"/>
    <property type="molecule type" value="Genomic_DNA"/>
</dbReference>
<dbReference type="PANTHER" id="PTHR43861:SF1">
    <property type="entry name" value="TRANS-ACONITATE 2-METHYLTRANSFERASE"/>
    <property type="match status" value="1"/>
</dbReference>
<dbReference type="Pfam" id="PF08241">
    <property type="entry name" value="Methyltransf_11"/>
    <property type="match status" value="1"/>
</dbReference>
<keyword evidence="3" id="KW-1185">Reference proteome</keyword>
<dbReference type="Proteomes" id="UP000094609">
    <property type="component" value="Chromosome"/>
</dbReference>
<evidence type="ECO:0000259" key="1">
    <source>
        <dbReference type="Pfam" id="PF08241"/>
    </source>
</evidence>
<dbReference type="SUPFAM" id="SSF53335">
    <property type="entry name" value="S-adenosyl-L-methionine-dependent methyltransferases"/>
    <property type="match status" value="1"/>
</dbReference>
<keyword evidence="2" id="KW-0489">Methyltransferase</keyword>
<protein>
    <submittedName>
        <fullName evidence="2">Type 11 methyltransferase</fullName>
    </submittedName>
</protein>
<evidence type="ECO:0000313" key="2">
    <source>
        <dbReference type="EMBL" id="AOO66672.1"/>
    </source>
</evidence>
<reference evidence="3" key="1">
    <citation type="submission" date="2016-08" db="EMBL/GenBank/DDBJ databases">
        <title>Complete genome sequence of the organohalide-respiring Epsilonproteobacterium Sulfurospirillum halorespirans.</title>
        <authorList>
            <person name="Goris T."/>
            <person name="Zimmermann J."/>
            <person name="Schenz B."/>
            <person name="Lemos M."/>
            <person name="Hackermueller J."/>
            <person name="Diekert G."/>
        </authorList>
    </citation>
    <scope>NUCLEOTIDE SEQUENCE [LARGE SCALE GENOMIC DNA]</scope>
    <source>
        <strain>DSM 13726</strain>
        <strain evidence="3">PCE-M2</strain>
    </source>
</reference>
<dbReference type="SUPFAM" id="SSF158997">
    <property type="entry name" value="Trm112p-like"/>
    <property type="match status" value="1"/>
</dbReference>
<dbReference type="Gene3D" id="2.20.25.10">
    <property type="match status" value="1"/>
</dbReference>
<dbReference type="PANTHER" id="PTHR43861">
    <property type="entry name" value="TRANS-ACONITATE 2-METHYLTRANSFERASE-RELATED"/>
    <property type="match status" value="1"/>
</dbReference>
<dbReference type="Gene3D" id="3.40.50.150">
    <property type="entry name" value="Vaccinia Virus protein VP39"/>
    <property type="match status" value="1"/>
</dbReference>
<proteinExistence type="predicted"/>
<sequence length="314" mass="36389">MQKKALEYLVCPTCQCDFELRDTVEEKDRIKEGKLFCPSCKASFAIHHFIPRFVSDQEYVASFGEEWHLFKHVKNERPTMSEDEMYQYMGLKKEAIAGKHVLEIGCGAGPYLDISARAFGVGHIIGVDLSRAVDAAYENVGHLENVTIIQANLFHLPLRKSTFDVVYSLGVLHHTPNTHQAFQAIAPFVKPKGLLSVWLYGAYWLKKSVNQDRIRKLFTSKMSPMALYRFSIIASWLYYLYKIPFIGHAFRETFPIAMDKDRHVRALNTYDLYSPTYINRHYVDEVYRWFSEEGFETIEPCHYLLGMKGFRRGA</sequence>
<feature type="domain" description="Methyltransferase type 11" evidence="1">
    <location>
        <begin position="102"/>
        <end position="196"/>
    </location>
</feature>
<dbReference type="InterPro" id="IPR013216">
    <property type="entry name" value="Methyltransf_11"/>
</dbReference>
<accession>A0A1D7TNX2</accession>
<dbReference type="InterPro" id="IPR029063">
    <property type="entry name" value="SAM-dependent_MTases_sf"/>
</dbReference>
<gene>
    <name evidence="2" type="ORF">SHALO_2920</name>
</gene>
<name>A0A1D7TNX2_9BACT</name>
<dbReference type="STRING" id="1193502.SHALO_2920"/>